<reference evidence="2" key="1">
    <citation type="submission" date="2014-12" db="EMBL/GenBank/DDBJ databases">
        <title>Insight into the proteome of Arion vulgaris.</title>
        <authorList>
            <person name="Aradska J."/>
            <person name="Bulat T."/>
            <person name="Smidak R."/>
            <person name="Sarate P."/>
            <person name="Gangsoo J."/>
            <person name="Sialana F."/>
            <person name="Bilban M."/>
            <person name="Lubec G."/>
        </authorList>
    </citation>
    <scope>NUCLEOTIDE SEQUENCE</scope>
    <source>
        <tissue evidence="2">Skin</tissue>
    </source>
</reference>
<protein>
    <submittedName>
        <fullName evidence="2">Uncharacterized protein</fullName>
    </submittedName>
</protein>
<feature type="region of interest" description="Disordered" evidence="1">
    <location>
        <begin position="39"/>
        <end position="64"/>
    </location>
</feature>
<evidence type="ECO:0000256" key="1">
    <source>
        <dbReference type="SAM" id="MobiDB-lite"/>
    </source>
</evidence>
<dbReference type="EMBL" id="HACG01015400">
    <property type="protein sequence ID" value="CEK62265.1"/>
    <property type="molecule type" value="Transcribed_RNA"/>
</dbReference>
<evidence type="ECO:0000313" key="2">
    <source>
        <dbReference type="EMBL" id="CEK62265.1"/>
    </source>
</evidence>
<accession>A0A0B6Z3H1</accession>
<feature type="compositionally biased region" description="Acidic residues" evidence="1">
    <location>
        <begin position="53"/>
        <end position="64"/>
    </location>
</feature>
<name>A0A0B6Z3H1_9EUPU</name>
<organism evidence="2">
    <name type="scientific">Arion vulgaris</name>
    <dbReference type="NCBI Taxonomy" id="1028688"/>
    <lineage>
        <taxon>Eukaryota</taxon>
        <taxon>Metazoa</taxon>
        <taxon>Spiralia</taxon>
        <taxon>Lophotrochozoa</taxon>
        <taxon>Mollusca</taxon>
        <taxon>Gastropoda</taxon>
        <taxon>Heterobranchia</taxon>
        <taxon>Euthyneura</taxon>
        <taxon>Panpulmonata</taxon>
        <taxon>Eupulmonata</taxon>
        <taxon>Stylommatophora</taxon>
        <taxon>Helicina</taxon>
        <taxon>Arionoidea</taxon>
        <taxon>Arionidae</taxon>
        <taxon>Arion</taxon>
    </lineage>
</organism>
<proteinExistence type="predicted"/>
<feature type="non-terminal residue" evidence="2">
    <location>
        <position position="1"/>
    </location>
</feature>
<sequence>KDTDYFRSDQSLMPNPVMLDSSAVDGSFPVVKSASTGHISLNDDNIDGKLEEADGDFEDPSLDGFDDGASHASLNYRFSIGQLPSWAKAKLGDAHSEESES</sequence>
<gene>
    <name evidence="2" type="primary">ORF44692</name>
</gene>
<feature type="non-terminal residue" evidence="2">
    <location>
        <position position="101"/>
    </location>
</feature>
<dbReference type="AlphaFoldDB" id="A0A0B6Z3H1"/>